<evidence type="ECO:0000259" key="1">
    <source>
        <dbReference type="Pfam" id="PF03171"/>
    </source>
</evidence>
<dbReference type="AlphaFoldDB" id="A0A7S2VC17"/>
<dbReference type="InterPro" id="IPR027443">
    <property type="entry name" value="IPNS-like_sf"/>
</dbReference>
<name>A0A7S2VC17_9STRA</name>
<evidence type="ECO:0008006" key="4">
    <source>
        <dbReference type="Google" id="ProtNLM"/>
    </source>
</evidence>
<dbReference type="PRINTS" id="PR00682">
    <property type="entry name" value="IPNSYNTHASE"/>
</dbReference>
<feature type="domain" description="Isopenicillin N synthase-like Fe(2+) 2OG dioxygenase" evidence="1">
    <location>
        <begin position="220"/>
        <end position="299"/>
    </location>
</feature>
<dbReference type="Gene3D" id="2.60.120.330">
    <property type="entry name" value="B-lactam Antibiotic, Isopenicillin N Synthase, Chain"/>
    <property type="match status" value="1"/>
</dbReference>
<dbReference type="InterPro" id="IPR026992">
    <property type="entry name" value="DIOX_N"/>
</dbReference>
<accession>A0A7S2VC17</accession>
<protein>
    <recommendedName>
        <fullName evidence="4">Fe2OG dioxygenase domain-containing protein</fullName>
    </recommendedName>
</protein>
<sequence>MTKENGNSGNISWDAVPVIDLAKATNPESRSEIVQELDQALRQYGFFYVCHHGIDEALIQEQFDIASQLFDLPLAEKQSMPFQGNLDIGYIGTGVQTLDPNGEVQFTGDTKEQFMMTTNKLITVTKLEDGAGTQTPKQDELLVDPDNVFEGSQNYKPKVPRHEQVTSGYAGAAYKLNLLLNSLLFEALGLTDVNDQNRYELEHNPFIVLKQMKYASDNPSDPAQGKFGAGAHCDWGSFTILCTDGKPGLQIQMPATAEQEETWLPVPHKSGCLIINSGDQIAQLTNDYYRSALHRVVIGGTKGEDEPFADITPKSSTRDNSRFSTAIFTYFGMQARVGPLPQFLNQPDLPREKYPTPYRTSQEYFHFKLKESTGKAY</sequence>
<feature type="domain" description="Non-haem dioxygenase N-terminal" evidence="2">
    <location>
        <begin position="16"/>
        <end position="119"/>
    </location>
</feature>
<proteinExistence type="predicted"/>
<dbReference type="Pfam" id="PF14226">
    <property type="entry name" value="DIOX_N"/>
    <property type="match status" value="1"/>
</dbReference>
<organism evidence="3">
    <name type="scientific">Entomoneis paludosa</name>
    <dbReference type="NCBI Taxonomy" id="265537"/>
    <lineage>
        <taxon>Eukaryota</taxon>
        <taxon>Sar</taxon>
        <taxon>Stramenopiles</taxon>
        <taxon>Ochrophyta</taxon>
        <taxon>Bacillariophyta</taxon>
        <taxon>Bacillariophyceae</taxon>
        <taxon>Bacillariophycidae</taxon>
        <taxon>Entomoneidaceae</taxon>
        <taxon>Entomoneis</taxon>
    </lineage>
</organism>
<dbReference type="Pfam" id="PF03171">
    <property type="entry name" value="2OG-FeII_Oxy"/>
    <property type="match status" value="1"/>
</dbReference>
<dbReference type="PANTHER" id="PTHR47990">
    <property type="entry name" value="2-OXOGLUTARATE (2OG) AND FE(II)-DEPENDENT OXYGENASE SUPERFAMILY PROTEIN-RELATED"/>
    <property type="match status" value="1"/>
</dbReference>
<dbReference type="EMBL" id="HBHT01002711">
    <property type="protein sequence ID" value="CAD9943294.1"/>
    <property type="molecule type" value="Transcribed_RNA"/>
</dbReference>
<reference evidence="3" key="1">
    <citation type="submission" date="2021-01" db="EMBL/GenBank/DDBJ databases">
        <authorList>
            <person name="Corre E."/>
            <person name="Pelletier E."/>
            <person name="Niang G."/>
            <person name="Scheremetjew M."/>
            <person name="Finn R."/>
            <person name="Kale V."/>
            <person name="Holt S."/>
            <person name="Cochrane G."/>
            <person name="Meng A."/>
            <person name="Brown T."/>
            <person name="Cohen L."/>
        </authorList>
    </citation>
    <scope>NUCLEOTIDE SEQUENCE</scope>
    <source>
        <strain evidence="3">CCMP125</strain>
    </source>
</reference>
<dbReference type="InterPro" id="IPR050231">
    <property type="entry name" value="Iron_ascorbate_oxido_reductase"/>
</dbReference>
<evidence type="ECO:0000313" key="3">
    <source>
        <dbReference type="EMBL" id="CAD9943294.1"/>
    </source>
</evidence>
<dbReference type="SUPFAM" id="SSF51197">
    <property type="entry name" value="Clavaminate synthase-like"/>
    <property type="match status" value="1"/>
</dbReference>
<dbReference type="InterPro" id="IPR044861">
    <property type="entry name" value="IPNS-like_FE2OG_OXY"/>
</dbReference>
<gene>
    <name evidence="3" type="ORF">APAL1065_LOCUS1823</name>
</gene>
<evidence type="ECO:0000259" key="2">
    <source>
        <dbReference type="Pfam" id="PF14226"/>
    </source>
</evidence>